<reference evidence="2 3" key="1">
    <citation type="submission" date="2012-06" db="EMBL/GenBank/DDBJ databases">
        <title>The complete chromosome of genome of Turneriella parva DSM 21527.</title>
        <authorList>
            <consortium name="US DOE Joint Genome Institute (JGI-PGF)"/>
            <person name="Lucas S."/>
            <person name="Han J."/>
            <person name="Lapidus A."/>
            <person name="Bruce D."/>
            <person name="Goodwin L."/>
            <person name="Pitluck S."/>
            <person name="Peters L."/>
            <person name="Kyrpides N."/>
            <person name="Mavromatis K."/>
            <person name="Ivanova N."/>
            <person name="Mikhailova N."/>
            <person name="Chertkov O."/>
            <person name="Detter J.C."/>
            <person name="Tapia R."/>
            <person name="Han C."/>
            <person name="Land M."/>
            <person name="Hauser L."/>
            <person name="Markowitz V."/>
            <person name="Cheng J.-F."/>
            <person name="Hugenholtz P."/>
            <person name="Woyke T."/>
            <person name="Wu D."/>
            <person name="Gronow S."/>
            <person name="Wellnitz S."/>
            <person name="Brambilla E."/>
            <person name="Klenk H.-P."/>
            <person name="Eisen J.A."/>
        </authorList>
    </citation>
    <scope>NUCLEOTIDE SEQUENCE [LARGE SCALE GENOMIC DNA]</scope>
    <source>
        <strain evidence="3">ATCC BAA-1111 / DSM 21527 / NCTC 11395 / H</strain>
    </source>
</reference>
<accession>I4B7T3</accession>
<evidence type="ECO:0000313" key="2">
    <source>
        <dbReference type="EMBL" id="AFM13340.1"/>
    </source>
</evidence>
<name>I4B7T3_TURPD</name>
<dbReference type="Proteomes" id="UP000006048">
    <property type="component" value="Chromosome"/>
</dbReference>
<keyword evidence="1" id="KW-0472">Membrane</keyword>
<protein>
    <submittedName>
        <fullName evidence="2">Uncharacterized protein</fullName>
    </submittedName>
</protein>
<evidence type="ECO:0000313" key="3">
    <source>
        <dbReference type="Proteomes" id="UP000006048"/>
    </source>
</evidence>
<keyword evidence="3" id="KW-1185">Reference proteome</keyword>
<evidence type="ECO:0000256" key="1">
    <source>
        <dbReference type="SAM" id="Phobius"/>
    </source>
</evidence>
<dbReference type="AlphaFoldDB" id="I4B7T3"/>
<organism evidence="2 3">
    <name type="scientific">Turneriella parva (strain ATCC BAA-1111 / DSM 21527 / NCTC 11395 / H)</name>
    <name type="common">Leptospira parva</name>
    <dbReference type="NCBI Taxonomy" id="869212"/>
    <lineage>
        <taxon>Bacteria</taxon>
        <taxon>Pseudomonadati</taxon>
        <taxon>Spirochaetota</taxon>
        <taxon>Spirochaetia</taxon>
        <taxon>Leptospirales</taxon>
        <taxon>Leptospiraceae</taxon>
        <taxon>Turneriella</taxon>
    </lineage>
</organism>
<dbReference type="KEGG" id="tpx:Turpa_2701"/>
<dbReference type="HOGENOM" id="CLU_2439935_0_0_12"/>
<dbReference type="RefSeq" id="WP_014803842.1">
    <property type="nucleotide sequence ID" value="NC_018020.1"/>
</dbReference>
<sequence>MRKNTNDNMSRAIAERLQSQRWAESIGQKVETERRLRARSRSRLFVAMCLFVVAGFFTADELLDDDSDAENMYTMVEQVTFSDFSGRIVE</sequence>
<dbReference type="EMBL" id="CP002959">
    <property type="protein sequence ID" value="AFM13340.1"/>
    <property type="molecule type" value="Genomic_DNA"/>
</dbReference>
<keyword evidence="1" id="KW-0812">Transmembrane</keyword>
<keyword evidence="1" id="KW-1133">Transmembrane helix</keyword>
<dbReference type="STRING" id="869212.Turpa_2701"/>
<feature type="transmembrane region" description="Helical" evidence="1">
    <location>
        <begin position="44"/>
        <end position="63"/>
    </location>
</feature>
<proteinExistence type="predicted"/>
<gene>
    <name evidence="2" type="ordered locus">Turpa_2701</name>
</gene>